<dbReference type="EMBL" id="PQAP01000038">
    <property type="protein sequence ID" value="PWB74207.1"/>
    <property type="molecule type" value="Genomic_DNA"/>
</dbReference>
<evidence type="ECO:0000313" key="1">
    <source>
        <dbReference type="EMBL" id="PWB74207.1"/>
    </source>
</evidence>
<gene>
    <name evidence="1" type="ORF">C3F09_04265</name>
</gene>
<evidence type="ECO:0008006" key="3">
    <source>
        <dbReference type="Google" id="ProtNLM"/>
    </source>
</evidence>
<evidence type="ECO:0000313" key="2">
    <source>
        <dbReference type="Proteomes" id="UP000250918"/>
    </source>
</evidence>
<organism evidence="1 2">
    <name type="scientific">candidate division GN15 bacterium</name>
    <dbReference type="NCBI Taxonomy" id="2072418"/>
    <lineage>
        <taxon>Bacteria</taxon>
        <taxon>candidate division GN15</taxon>
    </lineage>
</organism>
<sequence length="126" mass="14310">MDCYFAACPLPEQNDLGKSAVVLFNIPELGIRFKAPFAAVDSNHSDLASLLALLEFIDSNQKYFTNRTFQIYGHNLAIINMLNGRQPVDERFEPLLDKAQNYRSKYHFSLQWVPLNENSALDSLLG</sequence>
<proteinExistence type="predicted"/>
<name>A0A855X4X2_9BACT</name>
<accession>A0A855X4X2</accession>
<dbReference type="Proteomes" id="UP000250918">
    <property type="component" value="Unassembled WGS sequence"/>
</dbReference>
<reference evidence="1 2" key="1">
    <citation type="journal article" date="2018" name="ISME J.">
        <title>A methanotrophic archaeon couples anaerobic oxidation of methane to Fe(III) reduction.</title>
        <authorList>
            <person name="Cai C."/>
            <person name="Leu A.O."/>
            <person name="Xie G.J."/>
            <person name="Guo J."/>
            <person name="Feng Y."/>
            <person name="Zhao J.X."/>
            <person name="Tyson G.W."/>
            <person name="Yuan Z."/>
            <person name="Hu S."/>
        </authorList>
    </citation>
    <scope>NUCLEOTIDE SEQUENCE [LARGE SCALE GENOMIC DNA]</scope>
    <source>
        <strain evidence="1">FeB_12</strain>
    </source>
</reference>
<dbReference type="AlphaFoldDB" id="A0A855X4X2"/>
<protein>
    <recommendedName>
        <fullName evidence="3">RNase H type-1 domain-containing protein</fullName>
    </recommendedName>
</protein>
<comment type="caution">
    <text evidence="1">The sequence shown here is derived from an EMBL/GenBank/DDBJ whole genome shotgun (WGS) entry which is preliminary data.</text>
</comment>